<gene>
    <name evidence="1" type="ORF">QLQ16_06690</name>
</gene>
<name>A0ABT6X5X6_9BURK</name>
<evidence type="ECO:0000313" key="2">
    <source>
        <dbReference type="Proteomes" id="UP001431902"/>
    </source>
</evidence>
<sequence>MKNFLMQILGQSNANRKVKAIEELAIERGSTGGLVKRIDENRELLELLHERVPEFVTSHPWLVGWIRANDHFFTQLEGILETHQAMRMPKDYPRPWPGFDMTQQTNQPDHKFVAPVAEQIMSEDKPQRTHANNLDFEGNEHLKSLVEAMQGTGLFEVFHVSKGHALEAKQNPWSYTRAPSISFWATAKDARSLLNALGEVVPDLGRCKSRLQSGRVWHVDARFTYEHHEFETICRLASHEFDSAAENLNKSIRFFGLNRSGVDGDFDSMRKLIQQRFPKLD</sequence>
<dbReference type="EMBL" id="JASGBH010000004">
    <property type="protein sequence ID" value="MDI9233519.1"/>
    <property type="molecule type" value="Genomic_DNA"/>
</dbReference>
<dbReference type="RefSeq" id="WP_283223921.1">
    <property type="nucleotide sequence ID" value="NZ_JASGBH010000004.1"/>
</dbReference>
<accession>A0ABT6X5X6</accession>
<proteinExistence type="predicted"/>
<reference evidence="1" key="1">
    <citation type="submission" date="2023-05" db="EMBL/GenBank/DDBJ databases">
        <title>Limnohabitans sp. strain HM2-2 Genome sequencing and assembly.</title>
        <authorList>
            <person name="Jung Y."/>
        </authorList>
    </citation>
    <scope>NUCLEOTIDE SEQUENCE</scope>
    <source>
        <strain evidence="1">HM2-2</strain>
    </source>
</reference>
<evidence type="ECO:0000313" key="1">
    <source>
        <dbReference type="EMBL" id="MDI9233519.1"/>
    </source>
</evidence>
<comment type="caution">
    <text evidence="1">The sequence shown here is derived from an EMBL/GenBank/DDBJ whole genome shotgun (WGS) entry which is preliminary data.</text>
</comment>
<organism evidence="1 2">
    <name type="scientific">Limnohabitans lacus</name>
    <dbReference type="NCBI Taxonomy" id="3045173"/>
    <lineage>
        <taxon>Bacteria</taxon>
        <taxon>Pseudomonadati</taxon>
        <taxon>Pseudomonadota</taxon>
        <taxon>Betaproteobacteria</taxon>
        <taxon>Burkholderiales</taxon>
        <taxon>Comamonadaceae</taxon>
        <taxon>Limnohabitans</taxon>
    </lineage>
</organism>
<dbReference type="Proteomes" id="UP001431902">
    <property type="component" value="Unassembled WGS sequence"/>
</dbReference>
<keyword evidence="2" id="KW-1185">Reference proteome</keyword>
<protein>
    <submittedName>
        <fullName evidence="1">Uncharacterized protein</fullName>
    </submittedName>
</protein>